<keyword evidence="10" id="KW-0576">Peroxisome</keyword>
<feature type="domain" description="Acyl-CoA oxidase C-terminal" evidence="14">
    <location>
        <begin position="480"/>
        <end position="661"/>
    </location>
</feature>
<dbReference type="Gene3D" id="1.10.540.10">
    <property type="entry name" value="Acyl-CoA dehydrogenase/oxidase, N-terminal domain"/>
    <property type="match status" value="1"/>
</dbReference>
<name>A0A194Q5G5_PAPXU</name>
<comment type="subcellular location">
    <subcellularLocation>
        <location evidence="2">Peroxisome</location>
    </subcellularLocation>
</comment>
<dbReference type="Proteomes" id="UP000053268">
    <property type="component" value="Unassembled WGS sequence"/>
</dbReference>
<dbReference type="InterPro" id="IPR002655">
    <property type="entry name" value="Acyl-CoA_oxidase_C"/>
</dbReference>
<dbReference type="GO" id="GO:0071949">
    <property type="term" value="F:FAD binding"/>
    <property type="evidence" value="ECO:0007669"/>
    <property type="project" value="InterPro"/>
</dbReference>
<dbReference type="InterPro" id="IPR046373">
    <property type="entry name" value="Acyl-CoA_Oxase/DH_mid-dom_sf"/>
</dbReference>
<feature type="binding site" evidence="13">
    <location>
        <position position="188"/>
    </location>
    <ligand>
        <name>FAD</name>
        <dbReference type="ChEBI" id="CHEBI:57692"/>
    </ligand>
</feature>
<sequence>MSEVKVNEDLVKERQKCSFDVEELIHLVDGGKHNTLERKKIEQYVLSIKELKDEVPEEYLSHKERYENSVRKGCILFMVLMKGILERKPSRNDGISYNYKIINGVIKDITPFMLHFGMFLPTLASQASPEQQQEWLKKGIQMIGTYAQTELGHGTFLRGLETTATYDADTEEFVIHSPKVTSYKWWPGGLAQTVNHCIVMAQLYTKGKNHGIHPFLVQIRDIETHMPLPGIKVGDIGPKLGFQTANNGFLGFDNYRIPRMNMLMKNSQVLKDGTYVKAKNDKLTYGTMVFVRVTIVADVAYELARAATIAVRYAAVRHQSKPKPNEPEPQILDYVTQQHKLFIAVATSHAFRTVGRWLWSTYTKVIADMRHGNMDQLPELHALACCLKAVCSKDASTCVEQCRFACGGHGYMQSSNLPIIYGIVTATVTYEGEHTVMLLQTARYLVKAYKQASEGKSLTPTVAYMTKYLKSGSHYWQNTPEGIIGGFQAVATGKIKEACESLFQHVKSGKDYEDAWNLSSVRLINASEAHARAVLCEMFWKEIQRISTTVSPSLAIVLTQLAELYLNYWALEKRGDMLMYSTITKEDISSLQRRYEELLALIRPNAVGIVDAFDIRDEILCSTLGAYDGRVYERLMEEAMKSPLNKEPVNQSFHKYIKPLLIQAKL</sequence>
<dbReference type="STRING" id="66420.A0A194Q5G5"/>
<dbReference type="EMBL" id="KQ459465">
    <property type="protein sequence ID" value="KPJ00250.1"/>
    <property type="molecule type" value="Genomic_DNA"/>
</dbReference>
<evidence type="ECO:0000313" key="17">
    <source>
        <dbReference type="EMBL" id="KPJ00250.1"/>
    </source>
</evidence>
<dbReference type="InterPro" id="IPR009100">
    <property type="entry name" value="AcylCoA_DH/oxidase_NM_dom_sf"/>
</dbReference>
<feature type="active site" description="Proton acceptor" evidence="12">
    <location>
        <position position="431"/>
    </location>
</feature>
<dbReference type="InterPro" id="IPR055060">
    <property type="entry name" value="ACOX_C_alpha1"/>
</dbReference>
<dbReference type="InterPro" id="IPR036250">
    <property type="entry name" value="AcylCo_DH-like_C"/>
</dbReference>
<evidence type="ECO:0000256" key="2">
    <source>
        <dbReference type="ARBA" id="ARBA00004275"/>
    </source>
</evidence>
<protein>
    <recommendedName>
        <fullName evidence="11">Acyl-coenzyme A oxidase</fullName>
    </recommendedName>
</protein>
<evidence type="ECO:0000256" key="11">
    <source>
        <dbReference type="PIRNR" id="PIRNR000168"/>
    </source>
</evidence>
<dbReference type="PIRSF" id="PIRSF000168">
    <property type="entry name" value="Acyl-CoA_oxidase"/>
    <property type="match status" value="1"/>
</dbReference>
<dbReference type="FunFam" id="2.40.110.10:FF:000003">
    <property type="entry name" value="Acyl-coenzyme A oxidase"/>
    <property type="match status" value="1"/>
</dbReference>
<dbReference type="PANTHER" id="PTHR10909:SF250">
    <property type="entry name" value="PEROXISOMAL ACYL-COENZYME A OXIDASE 1"/>
    <property type="match status" value="1"/>
</dbReference>
<proteinExistence type="inferred from homology"/>
<gene>
    <name evidence="17" type="ORF">RR46_02638</name>
</gene>
<keyword evidence="6 11" id="KW-0274">FAD</keyword>
<evidence type="ECO:0000256" key="5">
    <source>
        <dbReference type="ARBA" id="ARBA00022630"/>
    </source>
</evidence>
<evidence type="ECO:0000256" key="7">
    <source>
        <dbReference type="ARBA" id="ARBA00022832"/>
    </source>
</evidence>
<dbReference type="InterPro" id="IPR012258">
    <property type="entry name" value="Acyl-CoA_oxidase"/>
</dbReference>
<comment type="cofactor">
    <cofactor evidence="1">
        <name>FAD</name>
        <dbReference type="ChEBI" id="CHEBI:57692"/>
    </cofactor>
</comment>
<comment type="pathway">
    <text evidence="3">Lipid metabolism; peroxisomal fatty acid beta-oxidation.</text>
</comment>
<feature type="domain" description="Acyl-CoA oxidase C-alpha1" evidence="16">
    <location>
        <begin position="285"/>
        <end position="446"/>
    </location>
</feature>
<dbReference type="GO" id="GO:0033540">
    <property type="term" value="P:fatty acid beta-oxidation using acyl-CoA oxidase"/>
    <property type="evidence" value="ECO:0007669"/>
    <property type="project" value="TreeGrafter"/>
</dbReference>
<dbReference type="Gene3D" id="1.20.140.10">
    <property type="entry name" value="Butyryl-CoA Dehydrogenase, subunit A, domain 3"/>
    <property type="match status" value="2"/>
</dbReference>
<keyword evidence="18" id="KW-1185">Reference proteome</keyword>
<dbReference type="GO" id="GO:0005777">
    <property type="term" value="C:peroxisome"/>
    <property type="evidence" value="ECO:0007669"/>
    <property type="project" value="UniProtKB-SubCell"/>
</dbReference>
<keyword evidence="5 11" id="KW-0285">Flavoprotein</keyword>
<dbReference type="Pfam" id="PF14749">
    <property type="entry name" value="Acyl-CoA_ox_N"/>
    <property type="match status" value="1"/>
</dbReference>
<keyword evidence="8" id="KW-0560">Oxidoreductase</keyword>
<organism evidence="17 18">
    <name type="scientific">Papilio xuthus</name>
    <name type="common">Asian swallowtail butterfly</name>
    <dbReference type="NCBI Taxonomy" id="66420"/>
    <lineage>
        <taxon>Eukaryota</taxon>
        <taxon>Metazoa</taxon>
        <taxon>Ecdysozoa</taxon>
        <taxon>Arthropoda</taxon>
        <taxon>Hexapoda</taxon>
        <taxon>Insecta</taxon>
        <taxon>Pterygota</taxon>
        <taxon>Neoptera</taxon>
        <taxon>Endopterygota</taxon>
        <taxon>Lepidoptera</taxon>
        <taxon>Glossata</taxon>
        <taxon>Ditrysia</taxon>
        <taxon>Papilionoidea</taxon>
        <taxon>Papilionidae</taxon>
        <taxon>Papilioninae</taxon>
        <taxon>Papilio</taxon>
    </lineage>
</organism>
<evidence type="ECO:0000256" key="1">
    <source>
        <dbReference type="ARBA" id="ARBA00001974"/>
    </source>
</evidence>
<dbReference type="Pfam" id="PF01756">
    <property type="entry name" value="ACOX"/>
    <property type="match status" value="1"/>
</dbReference>
<dbReference type="FunFam" id="1.20.140.10:FF:000013">
    <property type="entry name" value="Acyl-coenzyme A oxidase"/>
    <property type="match status" value="1"/>
</dbReference>
<dbReference type="Gene3D" id="2.40.110.10">
    <property type="entry name" value="Butyryl-CoA Dehydrogenase, subunit A, domain 2"/>
    <property type="match status" value="1"/>
</dbReference>
<evidence type="ECO:0000256" key="3">
    <source>
        <dbReference type="ARBA" id="ARBA00004846"/>
    </source>
</evidence>
<reference evidence="17 18" key="1">
    <citation type="journal article" date="2015" name="Nat. Commun.">
        <title>Outbred genome sequencing and CRISPR/Cas9 gene editing in butterflies.</title>
        <authorList>
            <person name="Li X."/>
            <person name="Fan D."/>
            <person name="Zhang W."/>
            <person name="Liu G."/>
            <person name="Zhang L."/>
            <person name="Zhao L."/>
            <person name="Fang X."/>
            <person name="Chen L."/>
            <person name="Dong Y."/>
            <person name="Chen Y."/>
            <person name="Ding Y."/>
            <person name="Zhao R."/>
            <person name="Feng M."/>
            <person name="Zhu Y."/>
            <person name="Feng Y."/>
            <person name="Jiang X."/>
            <person name="Zhu D."/>
            <person name="Xiang H."/>
            <person name="Feng X."/>
            <person name="Li S."/>
            <person name="Wang J."/>
            <person name="Zhang G."/>
            <person name="Kronforst M.R."/>
            <person name="Wang W."/>
        </authorList>
    </citation>
    <scope>NUCLEOTIDE SEQUENCE [LARGE SCALE GENOMIC DNA]</scope>
    <source>
        <strain evidence="17">Ya'a_city_454_Px</strain>
        <tissue evidence="17">Whole body</tissue>
    </source>
</reference>
<evidence type="ECO:0000256" key="9">
    <source>
        <dbReference type="ARBA" id="ARBA00023098"/>
    </source>
</evidence>
<evidence type="ECO:0000256" key="13">
    <source>
        <dbReference type="PIRSR" id="PIRSR000168-2"/>
    </source>
</evidence>
<evidence type="ECO:0000256" key="12">
    <source>
        <dbReference type="PIRSR" id="PIRSR000168-1"/>
    </source>
</evidence>
<dbReference type="SUPFAM" id="SSF47203">
    <property type="entry name" value="Acyl-CoA dehydrogenase C-terminal domain-like"/>
    <property type="match status" value="2"/>
</dbReference>
<keyword evidence="9" id="KW-0443">Lipid metabolism</keyword>
<evidence type="ECO:0000256" key="8">
    <source>
        <dbReference type="ARBA" id="ARBA00023002"/>
    </source>
</evidence>
<dbReference type="Pfam" id="PF22924">
    <property type="entry name" value="ACOX_C_alpha1"/>
    <property type="match status" value="1"/>
</dbReference>
<evidence type="ECO:0000259" key="14">
    <source>
        <dbReference type="Pfam" id="PF01756"/>
    </source>
</evidence>
<dbReference type="AlphaFoldDB" id="A0A194Q5G5"/>
<keyword evidence="7" id="KW-0276">Fatty acid metabolism</keyword>
<dbReference type="InterPro" id="IPR029320">
    <property type="entry name" value="Acyl-CoA_ox_N"/>
</dbReference>
<comment type="similarity">
    <text evidence="4 11">Belongs to the acyl-CoA oxidase family.</text>
</comment>
<dbReference type="SUPFAM" id="SSF56645">
    <property type="entry name" value="Acyl-CoA dehydrogenase NM domain-like"/>
    <property type="match status" value="1"/>
</dbReference>
<evidence type="ECO:0000256" key="6">
    <source>
        <dbReference type="ARBA" id="ARBA00022827"/>
    </source>
</evidence>
<dbReference type="FunFam" id="1.20.140.10:FF:000005">
    <property type="entry name" value="Acyl-coenzyme A oxidase"/>
    <property type="match status" value="1"/>
</dbReference>
<dbReference type="GO" id="GO:0055088">
    <property type="term" value="P:lipid homeostasis"/>
    <property type="evidence" value="ECO:0007669"/>
    <property type="project" value="TreeGrafter"/>
</dbReference>
<dbReference type="PANTHER" id="PTHR10909">
    <property type="entry name" value="ELECTRON TRANSPORT OXIDOREDUCTASE"/>
    <property type="match status" value="1"/>
</dbReference>
<feature type="binding site" evidence="13">
    <location>
        <position position="149"/>
    </location>
    <ligand>
        <name>FAD</name>
        <dbReference type="ChEBI" id="CHEBI:57692"/>
    </ligand>
</feature>
<evidence type="ECO:0000259" key="16">
    <source>
        <dbReference type="Pfam" id="PF22924"/>
    </source>
</evidence>
<dbReference type="GO" id="GO:0005504">
    <property type="term" value="F:fatty acid binding"/>
    <property type="evidence" value="ECO:0007669"/>
    <property type="project" value="TreeGrafter"/>
</dbReference>
<dbReference type="InterPro" id="IPR037069">
    <property type="entry name" value="AcylCoA_DH/ox_N_sf"/>
</dbReference>
<evidence type="ECO:0000256" key="4">
    <source>
        <dbReference type="ARBA" id="ARBA00006288"/>
    </source>
</evidence>
<accession>A0A194Q5G5</accession>
<feature type="domain" description="Acyl-coenzyme A oxidase N-terminal" evidence="15">
    <location>
        <begin position="20"/>
        <end position="138"/>
    </location>
</feature>
<evidence type="ECO:0000256" key="10">
    <source>
        <dbReference type="ARBA" id="ARBA00023140"/>
    </source>
</evidence>
<dbReference type="GO" id="GO:0003997">
    <property type="term" value="F:acyl-CoA oxidase activity"/>
    <property type="evidence" value="ECO:0007669"/>
    <property type="project" value="InterPro"/>
</dbReference>
<evidence type="ECO:0000313" key="18">
    <source>
        <dbReference type="Proteomes" id="UP000053268"/>
    </source>
</evidence>
<evidence type="ECO:0000259" key="15">
    <source>
        <dbReference type="Pfam" id="PF14749"/>
    </source>
</evidence>